<feature type="domain" description="DYW" evidence="2">
    <location>
        <begin position="26"/>
        <end position="117"/>
    </location>
</feature>
<dbReference type="Proteomes" id="UP000290289">
    <property type="component" value="Chromosome 14"/>
</dbReference>
<evidence type="ECO:0000259" key="2">
    <source>
        <dbReference type="Pfam" id="PF14432"/>
    </source>
</evidence>
<dbReference type="EMBL" id="RDQH01000340">
    <property type="protein sequence ID" value="RXH77516.1"/>
    <property type="molecule type" value="Genomic_DNA"/>
</dbReference>
<dbReference type="InterPro" id="IPR032867">
    <property type="entry name" value="DYW_dom"/>
</dbReference>
<evidence type="ECO:0000256" key="1">
    <source>
        <dbReference type="ARBA" id="ARBA00006643"/>
    </source>
</evidence>
<organism evidence="3 4">
    <name type="scientific">Malus domestica</name>
    <name type="common">Apple</name>
    <name type="synonym">Pyrus malus</name>
    <dbReference type="NCBI Taxonomy" id="3750"/>
    <lineage>
        <taxon>Eukaryota</taxon>
        <taxon>Viridiplantae</taxon>
        <taxon>Streptophyta</taxon>
        <taxon>Embryophyta</taxon>
        <taxon>Tracheophyta</taxon>
        <taxon>Spermatophyta</taxon>
        <taxon>Magnoliopsida</taxon>
        <taxon>eudicotyledons</taxon>
        <taxon>Gunneridae</taxon>
        <taxon>Pentapetalae</taxon>
        <taxon>rosids</taxon>
        <taxon>fabids</taxon>
        <taxon>Rosales</taxon>
        <taxon>Rosaceae</taxon>
        <taxon>Amygdaloideae</taxon>
        <taxon>Maleae</taxon>
        <taxon>Malus</taxon>
    </lineage>
</organism>
<accession>A0A498I1S4</accession>
<dbReference type="AlphaFoldDB" id="A0A498I1S4"/>
<name>A0A498I1S4_MALDO</name>
<dbReference type="Pfam" id="PF14432">
    <property type="entry name" value="DYW_deaminase"/>
    <property type="match status" value="1"/>
</dbReference>
<gene>
    <name evidence="3" type="ORF">DVH24_023790</name>
</gene>
<keyword evidence="4" id="KW-1185">Reference proteome</keyword>
<sequence>MFHIRGRMNEIYKTLREINSQLKIAGYVADVTSELHNLGAEDKGLIPSYHSETWAIAFGVLSTTPGTPIRVAKNLRICVDCHNFAMALSGVYNREVIIRDRTRFHHFREGRCSCNGY</sequence>
<reference evidence="3 4" key="1">
    <citation type="submission" date="2018-10" db="EMBL/GenBank/DDBJ databases">
        <title>A high-quality apple genome assembly.</title>
        <authorList>
            <person name="Hu J."/>
        </authorList>
    </citation>
    <scope>NUCLEOTIDE SEQUENCE [LARGE SCALE GENOMIC DNA]</scope>
    <source>
        <strain evidence="4">cv. HFTH1</strain>
        <tissue evidence="3">Young leaf</tissue>
    </source>
</reference>
<comment type="caution">
    <text evidence="3">The sequence shown here is derived from an EMBL/GenBank/DDBJ whole genome shotgun (WGS) entry which is preliminary data.</text>
</comment>
<evidence type="ECO:0000313" key="3">
    <source>
        <dbReference type="EMBL" id="RXH77516.1"/>
    </source>
</evidence>
<evidence type="ECO:0000313" key="4">
    <source>
        <dbReference type="Proteomes" id="UP000290289"/>
    </source>
</evidence>
<proteinExistence type="inferred from homology"/>
<protein>
    <recommendedName>
        <fullName evidence="2">DYW domain-containing protein</fullName>
    </recommendedName>
</protein>
<comment type="similarity">
    <text evidence="1">Belongs to the PPR family. PCMP-H subfamily.</text>
</comment>
<dbReference type="GO" id="GO:0008270">
    <property type="term" value="F:zinc ion binding"/>
    <property type="evidence" value="ECO:0007669"/>
    <property type="project" value="InterPro"/>
</dbReference>